<keyword evidence="2" id="KW-1185">Reference proteome</keyword>
<dbReference type="EMBL" id="BAAANV010000040">
    <property type="protein sequence ID" value="GAA1547685.1"/>
    <property type="molecule type" value="Genomic_DNA"/>
</dbReference>
<reference evidence="1 2" key="1">
    <citation type="journal article" date="2019" name="Int. J. Syst. Evol. Microbiol.">
        <title>The Global Catalogue of Microorganisms (GCM) 10K type strain sequencing project: providing services to taxonomists for standard genome sequencing and annotation.</title>
        <authorList>
            <consortium name="The Broad Institute Genomics Platform"/>
            <consortium name="The Broad Institute Genome Sequencing Center for Infectious Disease"/>
            <person name="Wu L."/>
            <person name="Ma J."/>
        </authorList>
    </citation>
    <scope>NUCLEOTIDE SEQUENCE [LARGE SCALE GENOMIC DNA]</scope>
    <source>
        <strain evidence="1 2">JCM 14588</strain>
    </source>
</reference>
<sequence>MRGSALMADSFTVVTIRSTAEAEKREKASCLRKKPSSQRFARSQVFPENRLTGVSLVRTMTTTLPP</sequence>
<protein>
    <submittedName>
        <fullName evidence="1">Uncharacterized protein</fullName>
    </submittedName>
</protein>
<name>A0ABN2BVB1_9MICO</name>
<organism evidence="1 2">
    <name type="scientific">Dermacoccus barathri</name>
    <dbReference type="NCBI Taxonomy" id="322601"/>
    <lineage>
        <taxon>Bacteria</taxon>
        <taxon>Bacillati</taxon>
        <taxon>Actinomycetota</taxon>
        <taxon>Actinomycetes</taxon>
        <taxon>Micrococcales</taxon>
        <taxon>Dermacoccaceae</taxon>
        <taxon>Dermacoccus</taxon>
    </lineage>
</organism>
<dbReference type="Proteomes" id="UP001501288">
    <property type="component" value="Unassembled WGS sequence"/>
</dbReference>
<proteinExistence type="predicted"/>
<evidence type="ECO:0000313" key="1">
    <source>
        <dbReference type="EMBL" id="GAA1547685.1"/>
    </source>
</evidence>
<comment type="caution">
    <text evidence="1">The sequence shown here is derived from an EMBL/GenBank/DDBJ whole genome shotgun (WGS) entry which is preliminary data.</text>
</comment>
<accession>A0ABN2BVB1</accession>
<evidence type="ECO:0000313" key="2">
    <source>
        <dbReference type="Proteomes" id="UP001501288"/>
    </source>
</evidence>
<gene>
    <name evidence="1" type="ORF">GCM10009762_21260</name>
</gene>